<accession>A0A6I6LM47</accession>
<dbReference type="InterPro" id="IPR013783">
    <property type="entry name" value="Ig-like_fold"/>
</dbReference>
<evidence type="ECO:0000259" key="3">
    <source>
        <dbReference type="Pfam" id="PF13511"/>
    </source>
</evidence>
<sequence length="211" mass="22626">MSALGRLVGLLGLLAAFTLPASADIYTYIDAQGNRVFTDRPGGRAVEPVDARPVNSMPATPSAPAATPVKALPERTFVYPQLAITQPEADATIRNNAGAVSVSVSSDPGLLPGHLYRLLLDGSPIAPDGSEPAFDLQNIDRGSHQLVVQVIDDQGQALQSSPPRTFHLLRTSLAQRRKANPCKKAEYGVRPECPLKDKPKEKKDIPFVPFL</sequence>
<feature type="signal peptide" evidence="2">
    <location>
        <begin position="1"/>
        <end position="23"/>
    </location>
</feature>
<dbReference type="AlphaFoldDB" id="A0A6I6LM47"/>
<evidence type="ECO:0000256" key="2">
    <source>
        <dbReference type="SAM" id="SignalP"/>
    </source>
</evidence>
<protein>
    <submittedName>
        <fullName evidence="4">DUF4124 domain-containing protein</fullName>
    </submittedName>
</protein>
<reference evidence="4 5" key="1">
    <citation type="submission" date="2019-12" db="EMBL/GenBank/DDBJ databases">
        <title>Complete genome sequence of Pseudomonas stutzeri.</title>
        <authorList>
            <person name="Lim S.R."/>
            <person name="Kim J.H."/>
        </authorList>
    </citation>
    <scope>NUCLEOTIDE SEQUENCE [LARGE SCALE GENOMIC DNA]</scope>
    <source>
        <strain evidence="4 5">PM101005</strain>
    </source>
</reference>
<feature type="compositionally biased region" description="Basic and acidic residues" evidence="1">
    <location>
        <begin position="192"/>
        <end position="205"/>
    </location>
</feature>
<feature type="chain" id="PRO_5026103899" evidence="2">
    <location>
        <begin position="24"/>
        <end position="211"/>
    </location>
</feature>
<evidence type="ECO:0000256" key="1">
    <source>
        <dbReference type="SAM" id="MobiDB-lite"/>
    </source>
</evidence>
<dbReference type="RefSeq" id="WP_158187021.1">
    <property type="nucleotide sequence ID" value="NZ_CP046902.1"/>
</dbReference>
<gene>
    <name evidence="4" type="ORF">GQA94_04875</name>
</gene>
<keyword evidence="2" id="KW-0732">Signal</keyword>
<evidence type="ECO:0000313" key="5">
    <source>
        <dbReference type="Proteomes" id="UP000438983"/>
    </source>
</evidence>
<organism evidence="4 5">
    <name type="scientific">Stutzerimonas stutzeri</name>
    <name type="common">Pseudomonas stutzeri</name>
    <dbReference type="NCBI Taxonomy" id="316"/>
    <lineage>
        <taxon>Bacteria</taxon>
        <taxon>Pseudomonadati</taxon>
        <taxon>Pseudomonadota</taxon>
        <taxon>Gammaproteobacteria</taxon>
        <taxon>Pseudomonadales</taxon>
        <taxon>Pseudomonadaceae</taxon>
        <taxon>Stutzerimonas</taxon>
    </lineage>
</organism>
<name>A0A6I6LM47_STUST</name>
<feature type="compositionally biased region" description="Low complexity" evidence="1">
    <location>
        <begin position="58"/>
        <end position="67"/>
    </location>
</feature>
<dbReference type="OrthoDB" id="6366673at2"/>
<dbReference type="Gene3D" id="2.60.40.10">
    <property type="entry name" value="Immunoglobulins"/>
    <property type="match status" value="1"/>
</dbReference>
<feature type="region of interest" description="Disordered" evidence="1">
    <location>
        <begin position="40"/>
        <end position="67"/>
    </location>
</feature>
<dbReference type="EMBL" id="CP046902">
    <property type="protein sequence ID" value="QGZ29436.1"/>
    <property type="molecule type" value="Genomic_DNA"/>
</dbReference>
<dbReference type="Pfam" id="PF13511">
    <property type="entry name" value="DUF4124"/>
    <property type="match status" value="1"/>
</dbReference>
<evidence type="ECO:0000313" key="4">
    <source>
        <dbReference type="EMBL" id="QGZ29436.1"/>
    </source>
</evidence>
<dbReference type="InterPro" id="IPR025392">
    <property type="entry name" value="DUF4124"/>
</dbReference>
<feature type="region of interest" description="Disordered" evidence="1">
    <location>
        <begin position="192"/>
        <end position="211"/>
    </location>
</feature>
<proteinExistence type="predicted"/>
<dbReference type="Proteomes" id="UP000438983">
    <property type="component" value="Chromosome"/>
</dbReference>
<feature type="compositionally biased region" description="Basic and acidic residues" evidence="1">
    <location>
        <begin position="40"/>
        <end position="50"/>
    </location>
</feature>
<feature type="domain" description="DUF4124" evidence="3">
    <location>
        <begin position="13"/>
        <end position="65"/>
    </location>
</feature>